<dbReference type="GO" id="GO:0005525">
    <property type="term" value="F:GTP binding"/>
    <property type="evidence" value="ECO:0007669"/>
    <property type="project" value="UniProtKB-KW"/>
</dbReference>
<dbReference type="InterPro" id="IPR007743">
    <property type="entry name" value="Immunity-related_GTPase-like"/>
</dbReference>
<evidence type="ECO:0000313" key="6">
    <source>
        <dbReference type="EMBL" id="KAG9470291.1"/>
    </source>
</evidence>
<proteinExistence type="inferred from homology"/>
<dbReference type="SUPFAM" id="SSF52540">
    <property type="entry name" value="P-loop containing nucleoside triphosphate hydrolases"/>
    <property type="match status" value="1"/>
</dbReference>
<name>A0A8J6EJV4_ELECQ</name>
<evidence type="ECO:0000256" key="1">
    <source>
        <dbReference type="ARBA" id="ARBA00005429"/>
    </source>
</evidence>
<evidence type="ECO:0000256" key="4">
    <source>
        <dbReference type="ARBA" id="ARBA00023134"/>
    </source>
</evidence>
<keyword evidence="3" id="KW-0378">Hydrolase</keyword>
<dbReference type="GO" id="GO:0016787">
    <property type="term" value="F:hydrolase activity"/>
    <property type="evidence" value="ECO:0007669"/>
    <property type="project" value="UniProtKB-KW"/>
</dbReference>
<evidence type="ECO:0000313" key="7">
    <source>
        <dbReference type="Proteomes" id="UP000770717"/>
    </source>
</evidence>
<keyword evidence="4" id="KW-0342">GTP-binding</keyword>
<dbReference type="FunFam" id="3.40.50.300:FF:000541">
    <property type="entry name" value="Immunity related GTPase M"/>
    <property type="match status" value="1"/>
</dbReference>
<reference evidence="6" key="1">
    <citation type="thesis" date="2020" institute="ProQuest LLC" country="789 East Eisenhower Parkway, Ann Arbor, MI, USA">
        <title>Comparative Genomics and Chromosome Evolution.</title>
        <authorList>
            <person name="Mudd A.B."/>
        </authorList>
    </citation>
    <scope>NUCLEOTIDE SEQUENCE</scope>
    <source>
        <strain evidence="6">HN-11 Male</strain>
        <tissue evidence="6">Kidney and liver</tissue>
    </source>
</reference>
<evidence type="ECO:0000256" key="3">
    <source>
        <dbReference type="ARBA" id="ARBA00022801"/>
    </source>
</evidence>
<dbReference type="Pfam" id="PF05049">
    <property type="entry name" value="IIGP"/>
    <property type="match status" value="1"/>
</dbReference>
<dbReference type="Proteomes" id="UP000770717">
    <property type="component" value="Unassembled WGS sequence"/>
</dbReference>
<dbReference type="EMBL" id="WNTK01000312">
    <property type="protein sequence ID" value="KAG9470291.1"/>
    <property type="molecule type" value="Genomic_DNA"/>
</dbReference>
<organism evidence="6 7">
    <name type="scientific">Eleutherodactylus coqui</name>
    <name type="common">Puerto Rican coqui</name>
    <dbReference type="NCBI Taxonomy" id="57060"/>
    <lineage>
        <taxon>Eukaryota</taxon>
        <taxon>Metazoa</taxon>
        <taxon>Chordata</taxon>
        <taxon>Craniata</taxon>
        <taxon>Vertebrata</taxon>
        <taxon>Euteleostomi</taxon>
        <taxon>Amphibia</taxon>
        <taxon>Batrachia</taxon>
        <taxon>Anura</taxon>
        <taxon>Neobatrachia</taxon>
        <taxon>Hyloidea</taxon>
        <taxon>Eleutherodactylidae</taxon>
        <taxon>Eleutherodactylinae</taxon>
        <taxon>Eleutherodactylus</taxon>
        <taxon>Eleutherodactylus</taxon>
    </lineage>
</organism>
<dbReference type="GO" id="GO:0016020">
    <property type="term" value="C:membrane"/>
    <property type="evidence" value="ECO:0007669"/>
    <property type="project" value="InterPro"/>
</dbReference>
<dbReference type="PANTHER" id="PTHR32341">
    <property type="entry name" value="INTERFERON-INDUCIBLE GTPASE"/>
    <property type="match status" value="1"/>
</dbReference>
<dbReference type="PANTHER" id="PTHR32341:SF10">
    <property type="entry name" value="INTERFERON-INDUCIBLE GTPASE 5"/>
    <property type="match status" value="1"/>
</dbReference>
<dbReference type="AlphaFoldDB" id="A0A8J6EJV4"/>
<keyword evidence="2" id="KW-0547">Nucleotide-binding</keyword>
<dbReference type="InterPro" id="IPR051515">
    <property type="entry name" value="IRG"/>
</dbReference>
<sequence>MDMDSKHLVSENELQEMKNFFENRPFSEAVESVKKCLEDIDQVPLNIAVTGESGSGKSTFINVICGLNDEEEGSAKTGVVETTMIPQPYVHPHHRNVRYWDLPGIGSPGFKPMDYLQLVNFNQYDFFLIITTERFRECHILLAQAIKSMGKKFFFLRSKIDSVIKAYRRRRTNCNKDEDLLKEIREDCINGLRTAGIEMPKVFLLSSLEPEKYDFYLLQKTIEDELPSQKRHAFLLCQPNFFHQALEQKRKAFLMQIWQWAIVSAMNVTTSQWTGANSASTVPYLSTNGDLTLLVNVLKEYKKAFGLDTRSLQTLADTFGKDLEDLRSVIRTSMAAQEITPELVFHHLKSQGLTDMGRIVTACVNQLIPQISMLASGGTAFGTTYWILSSSLANMAEDSARVLSKALETSD</sequence>
<dbReference type="InterPro" id="IPR030385">
    <property type="entry name" value="G_IRG_dom"/>
</dbReference>
<dbReference type="OrthoDB" id="422720at2759"/>
<dbReference type="InterPro" id="IPR027417">
    <property type="entry name" value="P-loop_NTPase"/>
</dbReference>
<accession>A0A8J6EJV4</accession>
<comment type="caution">
    <text evidence="6">The sequence shown here is derived from an EMBL/GenBank/DDBJ whole genome shotgun (WGS) entry which is preliminary data.</text>
</comment>
<evidence type="ECO:0000259" key="5">
    <source>
        <dbReference type="PROSITE" id="PS51716"/>
    </source>
</evidence>
<dbReference type="PROSITE" id="PS51716">
    <property type="entry name" value="G_IRG"/>
    <property type="match status" value="1"/>
</dbReference>
<comment type="similarity">
    <text evidence="1">Belongs to the TRAFAC class dynamin-like GTPase superfamily. IRG family.</text>
</comment>
<protein>
    <recommendedName>
        <fullName evidence="5">IRG-type G domain-containing protein</fullName>
    </recommendedName>
</protein>
<keyword evidence="7" id="KW-1185">Reference proteome</keyword>
<evidence type="ECO:0000256" key="2">
    <source>
        <dbReference type="ARBA" id="ARBA00022741"/>
    </source>
</evidence>
<feature type="domain" description="IRG-type G" evidence="5">
    <location>
        <begin position="43"/>
        <end position="225"/>
    </location>
</feature>
<dbReference type="Gene3D" id="3.40.50.300">
    <property type="entry name" value="P-loop containing nucleotide triphosphate hydrolases"/>
    <property type="match status" value="1"/>
</dbReference>
<gene>
    <name evidence="6" type="ORF">GDO78_018241</name>
</gene>